<evidence type="ECO:0000256" key="14">
    <source>
        <dbReference type="SAM" id="Phobius"/>
    </source>
</evidence>
<dbReference type="FunFam" id="2.60.40.60:FF:000014">
    <property type="entry name" value="Cadherin 8"/>
    <property type="match status" value="1"/>
</dbReference>
<evidence type="ECO:0000313" key="17">
    <source>
        <dbReference type="EMBL" id="OCT82314.1"/>
    </source>
</evidence>
<reference evidence="18" key="1">
    <citation type="journal article" date="2016" name="Nature">
        <title>Genome evolution in the allotetraploid frog Xenopus laevis.</title>
        <authorList>
            <person name="Session A.M."/>
            <person name="Uno Y."/>
            <person name="Kwon T."/>
            <person name="Chapman J.A."/>
            <person name="Toyoda A."/>
            <person name="Takahashi S."/>
            <person name="Fukui A."/>
            <person name="Hikosaka A."/>
            <person name="Suzuki A."/>
            <person name="Kondo M."/>
            <person name="van Heeringen S.J."/>
            <person name="Quigley I."/>
            <person name="Heinz S."/>
            <person name="Ogino H."/>
            <person name="Ochi H."/>
            <person name="Hellsten U."/>
            <person name="Lyons J.B."/>
            <person name="Simakov O."/>
            <person name="Putnam N."/>
            <person name="Stites J."/>
            <person name="Kuroki Y."/>
            <person name="Tanaka T."/>
            <person name="Michiue T."/>
            <person name="Watanabe M."/>
            <person name="Bogdanovic O."/>
            <person name="Lister R."/>
            <person name="Georgiou G."/>
            <person name="Paranjpe S.S."/>
            <person name="van Kruijsbergen I."/>
            <person name="Shu S."/>
            <person name="Carlson J."/>
            <person name="Kinoshita T."/>
            <person name="Ohta Y."/>
            <person name="Mawaribuchi S."/>
            <person name="Jenkins J."/>
            <person name="Grimwood J."/>
            <person name="Schmutz J."/>
            <person name="Mitros T."/>
            <person name="Mozaffari S.V."/>
            <person name="Suzuki Y."/>
            <person name="Haramoto Y."/>
            <person name="Yamamoto T.S."/>
            <person name="Takagi C."/>
            <person name="Heald R."/>
            <person name="Miller K."/>
            <person name="Haudenschild C."/>
            <person name="Kitzman J."/>
            <person name="Nakayama T."/>
            <person name="Izutsu Y."/>
            <person name="Robert J."/>
            <person name="Fortriede J."/>
            <person name="Burns K."/>
            <person name="Lotay V."/>
            <person name="Karimi K."/>
            <person name="Yasuoka Y."/>
            <person name="Dichmann D.S."/>
            <person name="Flajnik M.F."/>
            <person name="Houston D.W."/>
            <person name="Shendure J."/>
            <person name="DuPasquier L."/>
            <person name="Vize P.D."/>
            <person name="Zorn A.M."/>
            <person name="Ito M."/>
            <person name="Marcotte E.M."/>
            <person name="Wallingford J.B."/>
            <person name="Ito Y."/>
            <person name="Asashima M."/>
            <person name="Ueno N."/>
            <person name="Matsuda Y."/>
            <person name="Veenstra G.J."/>
            <person name="Fujiyama A."/>
            <person name="Harland R.M."/>
            <person name="Taira M."/>
            <person name="Rokhsar D.S."/>
        </authorList>
    </citation>
    <scope>NUCLEOTIDE SEQUENCE [LARGE SCALE GENOMIC DNA]</scope>
    <source>
        <strain evidence="18">J</strain>
    </source>
</reference>
<dbReference type="InterPro" id="IPR000233">
    <property type="entry name" value="Cadherin_Y-type_LIR"/>
</dbReference>
<keyword evidence="9 14" id="KW-0472">Membrane</keyword>
<dbReference type="GO" id="GO:0044331">
    <property type="term" value="P:cell-cell adhesion mediated by cadherin"/>
    <property type="evidence" value="ECO:0007669"/>
    <property type="project" value="TreeGrafter"/>
</dbReference>
<evidence type="ECO:0000256" key="11">
    <source>
        <dbReference type="PROSITE-ProRule" id="PRU00043"/>
    </source>
</evidence>
<dbReference type="InterPro" id="IPR002126">
    <property type="entry name" value="Cadherin-like_dom"/>
</dbReference>
<dbReference type="Pfam" id="PF00028">
    <property type="entry name" value="Cadherin"/>
    <property type="match status" value="5"/>
</dbReference>
<dbReference type="Proteomes" id="UP000694892">
    <property type="component" value="Chromosome 4S"/>
</dbReference>
<evidence type="ECO:0000256" key="5">
    <source>
        <dbReference type="ARBA" id="ARBA00022737"/>
    </source>
</evidence>
<keyword evidence="5" id="KW-0677">Repeat</keyword>
<dbReference type="PANTHER" id="PTHR24027">
    <property type="entry name" value="CADHERIN-23"/>
    <property type="match status" value="1"/>
</dbReference>
<sequence>MKKDFCLHGLLLCLGIAYCSHATSLRKNNKLRQSFHGHHEKGKEGQVLHRSKRGWVWNQFFVIEEYTGPDPVLVGRLHSDVDSGDWKIKYILSGEGAGTIFVIDDKSGNIHATKTLDREERAQYTLMAQAVDRETNKPLEPPSEFIVKVQDINDNPPEFLHENYHANVPEMSNVGTSVIQVTASDADDPTYGNSAKLVYSILEGQPYFSVEAQSGIIRTALPNMDREAKEEYHVVIQAKDMGGHMGGLSGTTKVTITLTDVNDNPPKFPQSAYPMSVSEAAVPGEEVGRIKAKDPDIGENGLIKYRILEGDGAEMFEITADYVTQEGVVKLKKVVDYETKKFYSMKVEAVNVHIDPRFLSRGPFKDTATVKISVEDFDEPPIFLERSYILEVYENAPSDTVVGRVHAKDPDAANSPIRYSIDRHTDLDRFFSINPEDGVIKTTKGLDREESPWHNISVIATEVHNRIHETRVPVAIKVLDKNDNAPEFAKPYEAFVCENAPINQEFLTITAVDKDDTANGLRFLFSFPPEIVHPNPNFTIIDKRDNTASIRVGRGVFSRQKQDLYLVPIVISDGGSPPMSSTNTLSVRICSCNSDGSQLSCNAEPQSLNAGLSTGALIAILACIVILLVIVVLFVTLRREKKEPLIVFEEEDIRENIITYDDEGGGEEDTEAFDIATLQNPDGINGFMPRKDIKPEFQYNPRDIGIRPAPNSVDVDDFINTRIHEADNDPAAPPYDSIQIYGYEGRGSVAGSLSSLESASTDSDLDYDYLQNWGPRFKKLANLYGSKDTCEDDS</sequence>
<protein>
    <recommendedName>
        <fullName evidence="16">Cadherin domain-containing protein</fullName>
    </recommendedName>
</protein>
<dbReference type="Pfam" id="PF01049">
    <property type="entry name" value="CADH_Y-type_LIR"/>
    <property type="match status" value="1"/>
</dbReference>
<dbReference type="PROSITE" id="PS50268">
    <property type="entry name" value="CADHERIN_2"/>
    <property type="match status" value="5"/>
</dbReference>
<evidence type="ECO:0000256" key="9">
    <source>
        <dbReference type="ARBA" id="ARBA00023136"/>
    </source>
</evidence>
<dbReference type="GO" id="GO:0034332">
    <property type="term" value="P:adherens junction organization"/>
    <property type="evidence" value="ECO:0007669"/>
    <property type="project" value="TreeGrafter"/>
</dbReference>
<dbReference type="PRINTS" id="PR00205">
    <property type="entry name" value="CADHERIN"/>
</dbReference>
<dbReference type="GO" id="GO:0000902">
    <property type="term" value="P:cell morphogenesis"/>
    <property type="evidence" value="ECO:0007669"/>
    <property type="project" value="TreeGrafter"/>
</dbReference>
<comment type="subcellular location">
    <subcellularLocation>
        <location evidence="1 12">Cell membrane</location>
        <topology evidence="1 12">Single-pass type I membrane protein</topology>
    </subcellularLocation>
</comment>
<dbReference type="AlphaFoldDB" id="A0A974CYG2"/>
<evidence type="ECO:0000256" key="7">
    <source>
        <dbReference type="ARBA" id="ARBA00022889"/>
    </source>
</evidence>
<comment type="function">
    <text evidence="13">Cadherins are calcium-dependent cell adhesion proteins.</text>
</comment>
<dbReference type="GO" id="GO:0016339">
    <property type="term" value="P:calcium-dependent cell-cell adhesion via plasma membrane cell adhesion molecules"/>
    <property type="evidence" value="ECO:0007669"/>
    <property type="project" value="TreeGrafter"/>
</dbReference>
<dbReference type="FunFam" id="2.60.40.60:FF:000009">
    <property type="entry name" value="Cadherin 24"/>
    <property type="match status" value="1"/>
</dbReference>
<dbReference type="InterPro" id="IPR039808">
    <property type="entry name" value="Cadherin"/>
</dbReference>
<evidence type="ECO:0000256" key="3">
    <source>
        <dbReference type="ARBA" id="ARBA00022692"/>
    </source>
</evidence>
<keyword evidence="4" id="KW-0479">Metal-binding</keyword>
<evidence type="ECO:0000256" key="15">
    <source>
        <dbReference type="SAM" id="SignalP"/>
    </source>
</evidence>
<feature type="domain" description="Cadherin" evidence="16">
    <location>
        <begin position="384"/>
        <end position="488"/>
    </location>
</feature>
<dbReference type="Gene3D" id="4.10.900.10">
    <property type="entry name" value="TCF3-CBD (Catenin binding domain)"/>
    <property type="match status" value="1"/>
</dbReference>
<name>A0A974CYG2_XENLA</name>
<dbReference type="GO" id="GO:0005912">
    <property type="term" value="C:adherens junction"/>
    <property type="evidence" value="ECO:0007669"/>
    <property type="project" value="TreeGrafter"/>
</dbReference>
<keyword evidence="2" id="KW-1003">Cell membrane</keyword>
<evidence type="ECO:0000313" key="18">
    <source>
        <dbReference type="Proteomes" id="UP000694892"/>
    </source>
</evidence>
<keyword evidence="10" id="KW-0325">Glycoprotein</keyword>
<dbReference type="PANTHER" id="PTHR24027:SF85">
    <property type="entry name" value="CADHERIN-11"/>
    <property type="match status" value="1"/>
</dbReference>
<dbReference type="GO" id="GO:0008013">
    <property type="term" value="F:beta-catenin binding"/>
    <property type="evidence" value="ECO:0007669"/>
    <property type="project" value="TreeGrafter"/>
</dbReference>
<evidence type="ECO:0000256" key="10">
    <source>
        <dbReference type="ARBA" id="ARBA00023180"/>
    </source>
</evidence>
<dbReference type="InterPro" id="IPR027397">
    <property type="entry name" value="Catenin-bd_sf"/>
</dbReference>
<feature type="domain" description="Cadherin" evidence="16">
    <location>
        <begin position="79"/>
        <end position="159"/>
    </location>
</feature>
<dbReference type="Gene3D" id="2.60.40.60">
    <property type="entry name" value="Cadherins"/>
    <property type="match status" value="5"/>
</dbReference>
<evidence type="ECO:0000256" key="2">
    <source>
        <dbReference type="ARBA" id="ARBA00022475"/>
    </source>
</evidence>
<dbReference type="SMART" id="SM00112">
    <property type="entry name" value="CA"/>
    <property type="match status" value="5"/>
</dbReference>
<dbReference type="GO" id="GO:0007043">
    <property type="term" value="P:cell-cell junction assembly"/>
    <property type="evidence" value="ECO:0007669"/>
    <property type="project" value="TreeGrafter"/>
</dbReference>
<feature type="domain" description="Cadherin" evidence="16">
    <location>
        <begin position="160"/>
        <end position="268"/>
    </location>
</feature>
<keyword evidence="15" id="KW-0732">Signal</keyword>
<evidence type="ECO:0000256" key="13">
    <source>
        <dbReference type="RuleBase" id="RU004357"/>
    </source>
</evidence>
<feature type="chain" id="PRO_5037149654" description="Cadherin domain-containing protein" evidence="15">
    <location>
        <begin position="23"/>
        <end position="794"/>
    </location>
</feature>
<dbReference type="GO" id="GO:0016477">
    <property type="term" value="P:cell migration"/>
    <property type="evidence" value="ECO:0007669"/>
    <property type="project" value="TreeGrafter"/>
</dbReference>
<proteinExistence type="predicted"/>
<keyword evidence="8 14" id="KW-1133">Transmembrane helix</keyword>
<accession>A0A974CYG2</accession>
<evidence type="ECO:0000256" key="6">
    <source>
        <dbReference type="ARBA" id="ARBA00022837"/>
    </source>
</evidence>
<feature type="signal peptide" evidence="15">
    <location>
        <begin position="1"/>
        <end position="22"/>
    </location>
</feature>
<dbReference type="EMBL" id="CM004473">
    <property type="protein sequence ID" value="OCT82314.1"/>
    <property type="molecule type" value="Genomic_DNA"/>
</dbReference>
<feature type="transmembrane region" description="Helical" evidence="14">
    <location>
        <begin position="616"/>
        <end position="637"/>
    </location>
</feature>
<dbReference type="FunFam" id="2.60.40.60:FF:000017">
    <property type="entry name" value="Cadherin 24"/>
    <property type="match status" value="1"/>
</dbReference>
<feature type="domain" description="Cadherin" evidence="16">
    <location>
        <begin position="269"/>
        <end position="383"/>
    </location>
</feature>
<dbReference type="FunFam" id="2.60.40.60:FF:000008">
    <property type="entry name" value="Cadherin 24"/>
    <property type="match status" value="1"/>
</dbReference>
<dbReference type="GO" id="GO:0005509">
    <property type="term" value="F:calcium ion binding"/>
    <property type="evidence" value="ECO:0007669"/>
    <property type="project" value="UniProtKB-UniRule"/>
</dbReference>
<dbReference type="InterPro" id="IPR020894">
    <property type="entry name" value="Cadherin_CS"/>
</dbReference>
<evidence type="ECO:0000256" key="4">
    <source>
        <dbReference type="ARBA" id="ARBA00022723"/>
    </source>
</evidence>
<dbReference type="OMA" id="ERYFVIN"/>
<dbReference type="InterPro" id="IPR015919">
    <property type="entry name" value="Cadherin-like_sf"/>
</dbReference>
<evidence type="ECO:0000259" key="16">
    <source>
        <dbReference type="PROSITE" id="PS50268"/>
    </source>
</evidence>
<dbReference type="GO" id="GO:0016342">
    <property type="term" value="C:catenin complex"/>
    <property type="evidence" value="ECO:0007669"/>
    <property type="project" value="TreeGrafter"/>
</dbReference>
<dbReference type="CDD" id="cd11304">
    <property type="entry name" value="Cadherin_repeat"/>
    <property type="match status" value="5"/>
</dbReference>
<dbReference type="FunFam" id="2.60.40.60:FF:000373">
    <property type="entry name" value="Ventral neural cadherin"/>
    <property type="match status" value="1"/>
</dbReference>
<keyword evidence="3 12" id="KW-0812">Transmembrane</keyword>
<keyword evidence="7 12" id="KW-0130">Cell adhesion</keyword>
<evidence type="ECO:0000256" key="12">
    <source>
        <dbReference type="RuleBase" id="RU003318"/>
    </source>
</evidence>
<dbReference type="FunFam" id="4.10.900.10:FF:000001">
    <property type="entry name" value="Cadherin 2"/>
    <property type="match status" value="1"/>
</dbReference>
<dbReference type="KEGG" id="xla:100337621"/>
<keyword evidence="6 11" id="KW-0106">Calcium</keyword>
<evidence type="ECO:0000256" key="1">
    <source>
        <dbReference type="ARBA" id="ARBA00004251"/>
    </source>
</evidence>
<organism evidence="17 18">
    <name type="scientific">Xenopus laevis</name>
    <name type="common">African clawed frog</name>
    <dbReference type="NCBI Taxonomy" id="8355"/>
    <lineage>
        <taxon>Eukaryota</taxon>
        <taxon>Metazoa</taxon>
        <taxon>Chordata</taxon>
        <taxon>Craniata</taxon>
        <taxon>Vertebrata</taxon>
        <taxon>Euteleostomi</taxon>
        <taxon>Amphibia</taxon>
        <taxon>Batrachia</taxon>
        <taxon>Anura</taxon>
        <taxon>Pipoidea</taxon>
        <taxon>Pipidae</taxon>
        <taxon>Xenopodinae</taxon>
        <taxon>Xenopus</taxon>
        <taxon>Xenopus</taxon>
    </lineage>
</organism>
<dbReference type="GO" id="GO:0007156">
    <property type="term" value="P:homophilic cell adhesion via plasma membrane adhesion molecules"/>
    <property type="evidence" value="ECO:0007669"/>
    <property type="project" value="InterPro"/>
</dbReference>
<gene>
    <name evidence="17" type="ORF">XELAEV_18024836mg</name>
</gene>
<dbReference type="SUPFAM" id="SSF49313">
    <property type="entry name" value="Cadherin-like"/>
    <property type="match status" value="5"/>
</dbReference>
<dbReference type="PROSITE" id="PS00232">
    <property type="entry name" value="CADHERIN_1"/>
    <property type="match status" value="2"/>
</dbReference>
<dbReference type="GO" id="GO:0045296">
    <property type="term" value="F:cadherin binding"/>
    <property type="evidence" value="ECO:0007669"/>
    <property type="project" value="TreeGrafter"/>
</dbReference>
<evidence type="ECO:0000256" key="8">
    <source>
        <dbReference type="ARBA" id="ARBA00022989"/>
    </source>
</evidence>
<feature type="domain" description="Cadherin" evidence="16">
    <location>
        <begin position="488"/>
        <end position="607"/>
    </location>
</feature>
<dbReference type="OrthoDB" id="8188793at2759"/>